<feature type="region of interest" description="Disordered" evidence="1">
    <location>
        <begin position="176"/>
        <end position="227"/>
    </location>
</feature>
<dbReference type="Proteomes" id="UP001149074">
    <property type="component" value="Unassembled WGS sequence"/>
</dbReference>
<evidence type="ECO:0000256" key="1">
    <source>
        <dbReference type="SAM" id="MobiDB-lite"/>
    </source>
</evidence>
<feature type="region of interest" description="Disordered" evidence="1">
    <location>
        <begin position="469"/>
        <end position="490"/>
    </location>
</feature>
<name>A0A9W9KAR2_9EURO</name>
<protein>
    <submittedName>
        <fullName evidence="2">Uncharacterized protein</fullName>
    </submittedName>
</protein>
<proteinExistence type="predicted"/>
<feature type="compositionally biased region" description="Polar residues" evidence="1">
    <location>
        <begin position="416"/>
        <end position="430"/>
    </location>
</feature>
<dbReference type="GeneID" id="81356711"/>
<feature type="region of interest" description="Disordered" evidence="1">
    <location>
        <begin position="415"/>
        <end position="434"/>
    </location>
</feature>
<keyword evidence="3" id="KW-1185">Reference proteome</keyword>
<reference evidence="2" key="2">
    <citation type="journal article" date="2023" name="IMA Fungus">
        <title>Comparative genomic study of the Penicillium genus elucidates a diverse pangenome and 15 lateral gene transfer events.</title>
        <authorList>
            <person name="Petersen C."/>
            <person name="Sorensen T."/>
            <person name="Nielsen M.R."/>
            <person name="Sondergaard T.E."/>
            <person name="Sorensen J.L."/>
            <person name="Fitzpatrick D.A."/>
            <person name="Frisvad J.C."/>
            <person name="Nielsen K.L."/>
        </authorList>
    </citation>
    <scope>NUCLEOTIDE SEQUENCE</scope>
    <source>
        <strain evidence="2">IBT 30761</strain>
    </source>
</reference>
<comment type="caution">
    <text evidence="2">The sequence shown here is derived from an EMBL/GenBank/DDBJ whole genome shotgun (WGS) entry which is preliminary data.</text>
</comment>
<dbReference type="RefSeq" id="XP_056473891.1">
    <property type="nucleotide sequence ID" value="XM_056617732.1"/>
</dbReference>
<feature type="compositionally biased region" description="Low complexity" evidence="1">
    <location>
        <begin position="205"/>
        <end position="215"/>
    </location>
</feature>
<feature type="compositionally biased region" description="Basic and acidic residues" evidence="1">
    <location>
        <begin position="181"/>
        <end position="204"/>
    </location>
</feature>
<evidence type="ECO:0000313" key="2">
    <source>
        <dbReference type="EMBL" id="KAJ5098237.1"/>
    </source>
</evidence>
<accession>A0A9W9KAR2</accession>
<dbReference type="AlphaFoldDB" id="A0A9W9KAR2"/>
<organism evidence="2 3">
    <name type="scientific">Penicillium argentinense</name>
    <dbReference type="NCBI Taxonomy" id="1131581"/>
    <lineage>
        <taxon>Eukaryota</taxon>
        <taxon>Fungi</taxon>
        <taxon>Dikarya</taxon>
        <taxon>Ascomycota</taxon>
        <taxon>Pezizomycotina</taxon>
        <taxon>Eurotiomycetes</taxon>
        <taxon>Eurotiomycetidae</taxon>
        <taxon>Eurotiales</taxon>
        <taxon>Aspergillaceae</taxon>
        <taxon>Penicillium</taxon>
    </lineage>
</organism>
<gene>
    <name evidence="2" type="ORF">N7532_005238</name>
</gene>
<evidence type="ECO:0000313" key="3">
    <source>
        <dbReference type="Proteomes" id="UP001149074"/>
    </source>
</evidence>
<sequence length="490" mass="55082">MDSTEQDIEFKTYLDALAGRITATLTVRNLECLRRQHRNIQRERRLYHALGLPAPETVFEHLFNKLPVDNNSFERLNRFDRDGNPERKNRGNRVDGSRQNRFDRARNNFLDRDDDFYLTFTFNNRTRFNSQVRSESPPSSVAGSLASIDVGEKAFSFSQSQSESTSCCDHSASCGGPSASCDDHTPRKSILRHDIPDPYDDKTDFSFSRSTSSNDDSTDRTDRDTVSVYNGNTLNGIPKFKFRNGSSTRDRKSLDRFNVQFDSSYDLTYDGDDEHNSYEEGVERLKLNCGSPTSVYGLQSNNPSTSDDEVNALDKPDSTMVGFALPDCEMPKPVVPSAEHSAGAMAYESLIGSNPYIGSPDSSTYGVQETGWTDPRPYITSTLAAQEIDLTGPYDSLGEDYPYIGSYIDSYIDGPDSSTHGAQETDTSPTRHYPYIDGLDSNIYGNQEIDWTDPELFLQPKTYCRETDERDCTITPEPFEKTPDVTTPDD</sequence>
<feature type="compositionally biased region" description="Basic and acidic residues" evidence="1">
    <location>
        <begin position="469"/>
        <end position="483"/>
    </location>
</feature>
<reference evidence="2" key="1">
    <citation type="submission" date="2022-11" db="EMBL/GenBank/DDBJ databases">
        <authorList>
            <person name="Petersen C."/>
        </authorList>
    </citation>
    <scope>NUCLEOTIDE SEQUENCE</scope>
    <source>
        <strain evidence="2">IBT 30761</strain>
    </source>
</reference>
<feature type="region of interest" description="Disordered" evidence="1">
    <location>
        <begin position="77"/>
        <end position="100"/>
    </location>
</feature>
<dbReference type="EMBL" id="JAPQKI010000005">
    <property type="protein sequence ID" value="KAJ5098237.1"/>
    <property type="molecule type" value="Genomic_DNA"/>
</dbReference>